<accession>A0A9W6SR61</accession>
<feature type="transmembrane region" description="Helical" evidence="7">
    <location>
        <begin position="348"/>
        <end position="369"/>
    </location>
</feature>
<evidence type="ECO:0000313" key="9">
    <source>
        <dbReference type="Proteomes" id="UP001165079"/>
    </source>
</evidence>
<keyword evidence="3" id="KW-1003">Cell membrane</keyword>
<comment type="caution">
    <text evidence="8">The sequence shown here is derived from an EMBL/GenBank/DDBJ whole genome shotgun (WGS) entry which is preliminary data.</text>
</comment>
<feature type="transmembrane region" description="Helical" evidence="7">
    <location>
        <begin position="141"/>
        <end position="164"/>
    </location>
</feature>
<evidence type="ECO:0000256" key="6">
    <source>
        <dbReference type="ARBA" id="ARBA00023136"/>
    </source>
</evidence>
<dbReference type="SUPFAM" id="SSF103473">
    <property type="entry name" value="MFS general substrate transporter"/>
    <property type="match status" value="1"/>
</dbReference>
<evidence type="ECO:0000256" key="2">
    <source>
        <dbReference type="ARBA" id="ARBA00022448"/>
    </source>
</evidence>
<evidence type="ECO:0000256" key="5">
    <source>
        <dbReference type="ARBA" id="ARBA00022989"/>
    </source>
</evidence>
<feature type="transmembrane region" description="Helical" evidence="7">
    <location>
        <begin position="170"/>
        <end position="193"/>
    </location>
</feature>
<dbReference type="GO" id="GO:0022857">
    <property type="term" value="F:transmembrane transporter activity"/>
    <property type="evidence" value="ECO:0007669"/>
    <property type="project" value="InterPro"/>
</dbReference>
<gene>
    <name evidence="8" type="ORF">Afil01_52910</name>
</gene>
<dbReference type="PANTHER" id="PTHR23517">
    <property type="entry name" value="RESISTANCE PROTEIN MDTM, PUTATIVE-RELATED-RELATED"/>
    <property type="match status" value="1"/>
</dbReference>
<evidence type="ECO:0000313" key="8">
    <source>
        <dbReference type="EMBL" id="GLZ80484.1"/>
    </source>
</evidence>
<feature type="transmembrane region" description="Helical" evidence="7">
    <location>
        <begin position="375"/>
        <end position="394"/>
    </location>
</feature>
<feature type="transmembrane region" description="Helical" evidence="7">
    <location>
        <begin position="285"/>
        <end position="302"/>
    </location>
</feature>
<dbReference type="Pfam" id="PF07690">
    <property type="entry name" value="MFS_1"/>
    <property type="match status" value="1"/>
</dbReference>
<organism evidence="8 9">
    <name type="scientific">Actinorhabdospora filicis</name>
    <dbReference type="NCBI Taxonomy" id="1785913"/>
    <lineage>
        <taxon>Bacteria</taxon>
        <taxon>Bacillati</taxon>
        <taxon>Actinomycetota</taxon>
        <taxon>Actinomycetes</taxon>
        <taxon>Micromonosporales</taxon>
        <taxon>Micromonosporaceae</taxon>
        <taxon>Actinorhabdospora</taxon>
    </lineage>
</organism>
<name>A0A9W6SR61_9ACTN</name>
<dbReference type="Proteomes" id="UP001165079">
    <property type="component" value="Unassembled WGS sequence"/>
</dbReference>
<evidence type="ECO:0000256" key="3">
    <source>
        <dbReference type="ARBA" id="ARBA00022475"/>
    </source>
</evidence>
<feature type="transmembrane region" description="Helical" evidence="7">
    <location>
        <begin position="80"/>
        <end position="99"/>
    </location>
</feature>
<evidence type="ECO:0000256" key="1">
    <source>
        <dbReference type="ARBA" id="ARBA00004651"/>
    </source>
</evidence>
<dbReference type="EMBL" id="BSTX01000004">
    <property type="protein sequence ID" value="GLZ80484.1"/>
    <property type="molecule type" value="Genomic_DNA"/>
</dbReference>
<feature type="transmembrane region" description="Helical" evidence="7">
    <location>
        <begin position="245"/>
        <end position="264"/>
    </location>
</feature>
<protein>
    <submittedName>
        <fullName evidence="8">MFS transporter</fullName>
    </submittedName>
</protein>
<reference evidence="8" key="1">
    <citation type="submission" date="2023-03" db="EMBL/GenBank/DDBJ databases">
        <title>Actinorhabdospora filicis NBRC 111898.</title>
        <authorList>
            <person name="Ichikawa N."/>
            <person name="Sato H."/>
            <person name="Tonouchi N."/>
        </authorList>
    </citation>
    <scope>NUCLEOTIDE SEQUENCE</scope>
    <source>
        <strain evidence="8">NBRC 111898</strain>
    </source>
</reference>
<feature type="transmembrane region" description="Helical" evidence="7">
    <location>
        <begin position="105"/>
        <end position="129"/>
    </location>
</feature>
<evidence type="ECO:0000256" key="7">
    <source>
        <dbReference type="SAM" id="Phobius"/>
    </source>
</evidence>
<keyword evidence="4 7" id="KW-0812">Transmembrane</keyword>
<proteinExistence type="predicted"/>
<sequence>MIIRACRLLPDPGPARTLTYASLIASVGRGMFVTISVIYLREVVGLPPEQIGLGMTLAALFGLFAGVPIGAIADRRGPRGIAVTLGLLAAAVDIGYLFVQNIYGLVIVAGLVSVLSSGSNAARGALIAGSVPKEQQVRTRAYLRSVTNVGWTIGLPIAGIALWAERREVYIAMILATVVLYIVSPLVLLRIAPMEPSAAAKKESKLAALKDRPYLTLTILNALLTVHYQVFNLIIPLWVAGATNAPKWIVAVLGVINTVSIVLFQVRVSRSSASVTGASRAQRNAGLLLAVTCGLYALAAQGTTWMAILILCVGGAMHVLGELLQAAGGWGLSFDLAPAHAQGQYQGLYNTGFAIAEIIAPAALTALIMGWHWRGWMILAGVFLVAGLLVPVAARWAERTRTPQSEDTLAKAA</sequence>
<dbReference type="GO" id="GO:0005886">
    <property type="term" value="C:plasma membrane"/>
    <property type="evidence" value="ECO:0007669"/>
    <property type="project" value="UniProtKB-SubCell"/>
</dbReference>
<dbReference type="AlphaFoldDB" id="A0A9W6SR61"/>
<dbReference type="InterPro" id="IPR011701">
    <property type="entry name" value="MFS"/>
</dbReference>
<keyword evidence="6 7" id="KW-0472">Membrane</keyword>
<dbReference type="PANTHER" id="PTHR23517:SF2">
    <property type="entry name" value="MULTIDRUG RESISTANCE PROTEIN MDTH"/>
    <property type="match status" value="1"/>
</dbReference>
<dbReference type="InterPro" id="IPR050171">
    <property type="entry name" value="MFS_Transporters"/>
</dbReference>
<keyword evidence="5 7" id="KW-1133">Transmembrane helix</keyword>
<comment type="subcellular location">
    <subcellularLocation>
        <location evidence="1">Cell membrane</location>
        <topology evidence="1">Multi-pass membrane protein</topology>
    </subcellularLocation>
</comment>
<dbReference type="Gene3D" id="1.20.1250.20">
    <property type="entry name" value="MFS general substrate transporter like domains"/>
    <property type="match status" value="1"/>
</dbReference>
<feature type="transmembrane region" description="Helical" evidence="7">
    <location>
        <begin position="214"/>
        <end position="239"/>
    </location>
</feature>
<evidence type="ECO:0000256" key="4">
    <source>
        <dbReference type="ARBA" id="ARBA00022692"/>
    </source>
</evidence>
<dbReference type="InterPro" id="IPR036259">
    <property type="entry name" value="MFS_trans_sf"/>
</dbReference>
<keyword evidence="2" id="KW-0813">Transport</keyword>
<feature type="transmembrane region" description="Helical" evidence="7">
    <location>
        <begin position="20"/>
        <end position="39"/>
    </location>
</feature>
<feature type="transmembrane region" description="Helical" evidence="7">
    <location>
        <begin position="51"/>
        <end position="73"/>
    </location>
</feature>
<keyword evidence="9" id="KW-1185">Reference proteome</keyword>